<keyword evidence="3" id="KW-1185">Reference proteome</keyword>
<reference evidence="2 3" key="1">
    <citation type="submission" date="2024-02" db="EMBL/GenBank/DDBJ databases">
        <authorList>
            <person name="Vignale AGUSTIN F."/>
            <person name="Sosa J E."/>
            <person name="Modenutti C."/>
        </authorList>
    </citation>
    <scope>NUCLEOTIDE SEQUENCE [LARGE SCALE GENOMIC DNA]</scope>
</reference>
<dbReference type="EMBL" id="CAUOFW020006268">
    <property type="protein sequence ID" value="CAK9173959.1"/>
    <property type="molecule type" value="Genomic_DNA"/>
</dbReference>
<organism evidence="2 3">
    <name type="scientific">Ilex paraguariensis</name>
    <name type="common">yerba mate</name>
    <dbReference type="NCBI Taxonomy" id="185542"/>
    <lineage>
        <taxon>Eukaryota</taxon>
        <taxon>Viridiplantae</taxon>
        <taxon>Streptophyta</taxon>
        <taxon>Embryophyta</taxon>
        <taxon>Tracheophyta</taxon>
        <taxon>Spermatophyta</taxon>
        <taxon>Magnoliopsida</taxon>
        <taxon>eudicotyledons</taxon>
        <taxon>Gunneridae</taxon>
        <taxon>Pentapetalae</taxon>
        <taxon>asterids</taxon>
        <taxon>campanulids</taxon>
        <taxon>Aquifoliales</taxon>
        <taxon>Aquifoliaceae</taxon>
        <taxon>Ilex</taxon>
    </lineage>
</organism>
<name>A0ABC8TXY6_9AQUA</name>
<gene>
    <name evidence="2" type="ORF">ILEXP_LOCUS43693</name>
</gene>
<sequence>MMTSHEEEKDDTEAATAGEVSFKKTYPKVYGDEELNPAQVNSTDFHVDHSAFTSPKELK</sequence>
<proteinExistence type="predicted"/>
<dbReference type="Proteomes" id="UP001642360">
    <property type="component" value="Unassembled WGS sequence"/>
</dbReference>
<evidence type="ECO:0000256" key="1">
    <source>
        <dbReference type="SAM" id="MobiDB-lite"/>
    </source>
</evidence>
<dbReference type="AlphaFoldDB" id="A0ABC8TXY6"/>
<feature type="region of interest" description="Disordered" evidence="1">
    <location>
        <begin position="1"/>
        <end position="59"/>
    </location>
</feature>
<protein>
    <submittedName>
        <fullName evidence="2">Uncharacterized protein</fullName>
    </submittedName>
</protein>
<feature type="non-terminal residue" evidence="2">
    <location>
        <position position="59"/>
    </location>
</feature>
<comment type="caution">
    <text evidence="2">The sequence shown here is derived from an EMBL/GenBank/DDBJ whole genome shotgun (WGS) entry which is preliminary data.</text>
</comment>
<evidence type="ECO:0000313" key="2">
    <source>
        <dbReference type="EMBL" id="CAK9173959.1"/>
    </source>
</evidence>
<accession>A0ABC8TXY6</accession>
<evidence type="ECO:0000313" key="3">
    <source>
        <dbReference type="Proteomes" id="UP001642360"/>
    </source>
</evidence>